<dbReference type="Pfam" id="PF00106">
    <property type="entry name" value="adh_short"/>
    <property type="match status" value="1"/>
</dbReference>
<protein>
    <submittedName>
        <fullName evidence="2">NAD(P)-dependent dehydrogenase (Short-subunit alcohol dehydrogenase family)</fullName>
    </submittedName>
</protein>
<evidence type="ECO:0000313" key="2">
    <source>
        <dbReference type="EMBL" id="MBP2324386.1"/>
    </source>
</evidence>
<dbReference type="InterPro" id="IPR036291">
    <property type="entry name" value="NAD(P)-bd_dom_sf"/>
</dbReference>
<dbReference type="RefSeq" id="WP_209641701.1">
    <property type="nucleotide sequence ID" value="NZ_JAGINW010000001.1"/>
</dbReference>
<name>A0ABS4TKL6_9PSEU</name>
<reference evidence="2 3" key="1">
    <citation type="submission" date="2021-03" db="EMBL/GenBank/DDBJ databases">
        <title>Sequencing the genomes of 1000 actinobacteria strains.</title>
        <authorList>
            <person name="Klenk H.-P."/>
        </authorList>
    </citation>
    <scope>NUCLEOTIDE SEQUENCE [LARGE SCALE GENOMIC DNA]</scope>
    <source>
        <strain evidence="2 3">DSM 46670</strain>
    </source>
</reference>
<organism evidence="2 3">
    <name type="scientific">Kibdelosporangium banguiense</name>
    <dbReference type="NCBI Taxonomy" id="1365924"/>
    <lineage>
        <taxon>Bacteria</taxon>
        <taxon>Bacillati</taxon>
        <taxon>Actinomycetota</taxon>
        <taxon>Actinomycetes</taxon>
        <taxon>Pseudonocardiales</taxon>
        <taxon>Pseudonocardiaceae</taxon>
        <taxon>Kibdelosporangium</taxon>
    </lineage>
</organism>
<dbReference type="Proteomes" id="UP001519332">
    <property type="component" value="Unassembled WGS sequence"/>
</dbReference>
<dbReference type="EMBL" id="JAGINW010000001">
    <property type="protein sequence ID" value="MBP2324386.1"/>
    <property type="molecule type" value="Genomic_DNA"/>
</dbReference>
<keyword evidence="1" id="KW-0560">Oxidoreductase</keyword>
<dbReference type="SUPFAM" id="SSF51735">
    <property type="entry name" value="NAD(P)-binding Rossmann-fold domains"/>
    <property type="match status" value="1"/>
</dbReference>
<dbReference type="InterPro" id="IPR002347">
    <property type="entry name" value="SDR_fam"/>
</dbReference>
<evidence type="ECO:0000256" key="1">
    <source>
        <dbReference type="ARBA" id="ARBA00023002"/>
    </source>
</evidence>
<evidence type="ECO:0000313" key="3">
    <source>
        <dbReference type="Proteomes" id="UP001519332"/>
    </source>
</evidence>
<keyword evidence="3" id="KW-1185">Reference proteome</keyword>
<dbReference type="PANTHER" id="PTHR43157">
    <property type="entry name" value="PHOSPHATIDYLINOSITOL-GLYCAN BIOSYNTHESIS CLASS F PROTEIN-RELATED"/>
    <property type="match status" value="1"/>
</dbReference>
<comment type="caution">
    <text evidence="2">The sequence shown here is derived from an EMBL/GenBank/DDBJ whole genome shotgun (WGS) entry which is preliminary data.</text>
</comment>
<accession>A0ABS4TKL6</accession>
<dbReference type="PRINTS" id="PR00081">
    <property type="entry name" value="GDHRDH"/>
</dbReference>
<gene>
    <name evidence="2" type="ORF">JOF56_004771</name>
</gene>
<proteinExistence type="predicted"/>
<dbReference type="Gene3D" id="3.40.50.720">
    <property type="entry name" value="NAD(P)-binding Rossmann-like Domain"/>
    <property type="match status" value="1"/>
</dbReference>
<sequence length="286" mass="31068">MTKTVIITGASAGIGAAAARKFAKLDVNLAVIGRSRQKTEAVASETGAKPYIVDFSSLDDIRRLGDELHAEYPVVDVLAHNAGLIAKTLTLSKDGYELTFQVNYLAPFLLTALLRDRLEASADARVVSTASAAHMYGRIDLDRLTQAPERYSAMRVYGTWKLANILFTQELASRAKATSVTASSFHPGPVASDFFRNNRVLRALVGSPIGKLALVTPDKGADPLLHLATVPDAQSVNGAYFDKMRRSRPRNAQAKDPEFTRLLWDRTADLLGVGDQADSKRPEDRG</sequence>
<dbReference type="PANTHER" id="PTHR43157:SF31">
    <property type="entry name" value="PHOSPHATIDYLINOSITOL-GLYCAN BIOSYNTHESIS CLASS F PROTEIN"/>
    <property type="match status" value="1"/>
</dbReference>